<reference evidence="3" key="1">
    <citation type="journal article" date="2019" name="Int. J. Syst. Evol. Microbiol.">
        <title>The Global Catalogue of Microorganisms (GCM) 10K type strain sequencing project: providing services to taxonomists for standard genome sequencing and annotation.</title>
        <authorList>
            <consortium name="The Broad Institute Genomics Platform"/>
            <consortium name="The Broad Institute Genome Sequencing Center for Infectious Disease"/>
            <person name="Wu L."/>
            <person name="Ma J."/>
        </authorList>
    </citation>
    <scope>NUCLEOTIDE SEQUENCE [LARGE SCALE GENOMIC DNA]</scope>
    <source>
        <strain evidence="3">CGMCC 1.12404</strain>
    </source>
</reference>
<sequence length="885" mass="101950">MKQMRFPVLLRSANLVVSQNGQAHGFYHIPQLNYEFLSDGERFQLRNHLEKFLNECPYHVGFKSIPIPYSPWESVNDDPDQVPECLREAWKTSLANVERVLQALVPSREMLVLRVSMESVSGDWLEEIQRGFFELVRDPLAMTDQFVGGERYRLPVTEWERFEQAERDVFKYLTTYFHGGITPLSEEEVLYLTERCGCRGVSPGMQEEPMDLLVRDGYIHVSKADVERGLTDVDLNFKKPMGMVRWRKDFPEETRTGYFQFLSTSWLPPAILFPNRSEAFQKAKELPFPVEIDMDLEQMSNQVARKELKKKYDLIVGQIKHTVRSKGEETEQRDIGRDAERKATNEELDERLEQEKTPLFKMRLVFCVWGDTTEEVKNRRRQLISKMKEIGLRLEIPRTEQKTLYQSTLPGAEQINSHYIVRPTAEFISSLMPLATTEVGDPAGIFLGTTIMTGTRADQDQIDQWARGNTPVFMDERRAREHLSKTSSSLILGSLGRGKTMLKCYLMYRRLQRGVHQLLFEPKDELWAIAHELPELAELTNIVSISNSVRDKGKFDPLIGVGEDPEERLYKEQLAESMLLFLSGESDSSWAGTALGYAVHETIQEDHPSMMRVLDHLRAIATGERKYPDLVLNEHARDDVARVLANLNRKARQSQAQLLFGDGSEKPIDLSYPLTLLQMQGLQMPQEGRPDYRLNMTLLIAMTEFARRFVNRPTPFPKGVIFEENHRLIEVKEGEMAYREFMRTCRSKDADVMTIVHNARDLRTKQDKKLRKGEDGGEEIRSNLGYRFCFSVGDEAEAESACDILGIPPTGKNLNEIMGLGPGEWLMRDLDDRVAKVKLDLERLDPRLFRAFDTRPEANRRREKEFGHLRENRITVGESKAKGVS</sequence>
<proteinExistence type="predicted"/>
<organism evidence="2 3">
    <name type="scientific">Kroppenstedtia guangzhouensis</name>
    <dbReference type="NCBI Taxonomy" id="1274356"/>
    <lineage>
        <taxon>Bacteria</taxon>
        <taxon>Bacillati</taxon>
        <taxon>Bacillota</taxon>
        <taxon>Bacilli</taxon>
        <taxon>Bacillales</taxon>
        <taxon>Thermoactinomycetaceae</taxon>
        <taxon>Kroppenstedtia</taxon>
    </lineage>
</organism>
<evidence type="ECO:0000256" key="1">
    <source>
        <dbReference type="SAM" id="MobiDB-lite"/>
    </source>
</evidence>
<keyword evidence="3" id="KW-1185">Reference proteome</keyword>
<gene>
    <name evidence="2" type="ORF">GCM10007416_20440</name>
</gene>
<comment type="caution">
    <text evidence="2">The sequence shown here is derived from an EMBL/GenBank/DDBJ whole genome shotgun (WGS) entry which is preliminary data.</text>
</comment>
<dbReference type="SUPFAM" id="SSF52540">
    <property type="entry name" value="P-loop containing nucleoside triphosphate hydrolases"/>
    <property type="match status" value="1"/>
</dbReference>
<feature type="region of interest" description="Disordered" evidence="1">
    <location>
        <begin position="325"/>
        <end position="346"/>
    </location>
</feature>
<accession>A0ABQ1GPJ7</accession>
<dbReference type="Proteomes" id="UP000617979">
    <property type="component" value="Unassembled WGS sequence"/>
</dbReference>
<evidence type="ECO:0000313" key="2">
    <source>
        <dbReference type="EMBL" id="GGA47161.1"/>
    </source>
</evidence>
<dbReference type="RefSeq" id="WP_188432423.1">
    <property type="nucleotide sequence ID" value="NZ_BMEX01000005.1"/>
</dbReference>
<protein>
    <submittedName>
        <fullName evidence="2">ATP/GTP-binding protein</fullName>
    </submittedName>
</protein>
<name>A0ABQ1GPJ7_9BACL</name>
<evidence type="ECO:0000313" key="3">
    <source>
        <dbReference type="Proteomes" id="UP000617979"/>
    </source>
</evidence>
<dbReference type="EMBL" id="BMEX01000005">
    <property type="protein sequence ID" value="GGA47161.1"/>
    <property type="molecule type" value="Genomic_DNA"/>
</dbReference>
<dbReference type="Pfam" id="PF12846">
    <property type="entry name" value="AAA_10"/>
    <property type="match status" value="1"/>
</dbReference>
<dbReference type="InterPro" id="IPR027417">
    <property type="entry name" value="P-loop_NTPase"/>
</dbReference>
<dbReference type="Gene3D" id="3.40.50.300">
    <property type="entry name" value="P-loop containing nucleotide triphosphate hydrolases"/>
    <property type="match status" value="1"/>
</dbReference>